<feature type="domain" description="AB hydrolase-1" evidence="1">
    <location>
        <begin position="32"/>
        <end position="157"/>
    </location>
</feature>
<accession>A0A7G1PCJ2</accession>
<dbReference type="PANTHER" id="PTHR43798:SF33">
    <property type="entry name" value="HYDROLASE, PUTATIVE (AFU_ORTHOLOGUE AFUA_2G14860)-RELATED"/>
    <property type="match status" value="1"/>
</dbReference>
<keyword evidence="3" id="KW-1185">Reference proteome</keyword>
<dbReference type="AlphaFoldDB" id="A0A7G1PCJ2"/>
<organism evidence="2 3">
    <name type="scientific">Streptomyces aurantiacus</name>
    <dbReference type="NCBI Taxonomy" id="47760"/>
    <lineage>
        <taxon>Bacteria</taxon>
        <taxon>Bacillati</taxon>
        <taxon>Actinomycetota</taxon>
        <taxon>Actinomycetes</taxon>
        <taxon>Kitasatosporales</taxon>
        <taxon>Streptomycetaceae</taxon>
        <taxon>Streptomyces</taxon>
        <taxon>Streptomyces aurantiacus group</taxon>
    </lineage>
</organism>
<dbReference type="GO" id="GO:0016787">
    <property type="term" value="F:hydrolase activity"/>
    <property type="evidence" value="ECO:0007669"/>
    <property type="project" value="UniProtKB-KW"/>
</dbReference>
<evidence type="ECO:0000313" key="2">
    <source>
        <dbReference type="EMBL" id="BCL33343.1"/>
    </source>
</evidence>
<proteinExistence type="predicted"/>
<evidence type="ECO:0000259" key="1">
    <source>
        <dbReference type="Pfam" id="PF00561"/>
    </source>
</evidence>
<dbReference type="PANTHER" id="PTHR43798">
    <property type="entry name" value="MONOACYLGLYCEROL LIPASE"/>
    <property type="match status" value="1"/>
</dbReference>
<protein>
    <submittedName>
        <fullName evidence="2">Alpha/beta hydrolase</fullName>
    </submittedName>
</protein>
<dbReference type="SUPFAM" id="SSF53474">
    <property type="entry name" value="alpha/beta-Hydrolases"/>
    <property type="match status" value="1"/>
</dbReference>
<dbReference type="Pfam" id="PF00561">
    <property type="entry name" value="Abhydrolase_1"/>
    <property type="match status" value="1"/>
</dbReference>
<dbReference type="Gene3D" id="3.40.50.1820">
    <property type="entry name" value="alpha/beta hydrolase"/>
    <property type="match status" value="1"/>
</dbReference>
<sequence>MTTAHRTRQNLEVQRGDHTTIRYTVSGPATGPVLALIHGWGCSRNDFDAVTDHLPDTYRVLAIDLAEHGESRSTRDVWTIEEFARDVAAVLEAESVDTAVVAGHSLGGAVAVEAGRQLPDTVSHVVALDALHYLSLFPAQSDEQTEAMKHMFREDFAETVRGLVEGGSPAGTDQALKDTYFEKMVAVRQPAGLRAIEGLVHWDMDAALRETKQPITVFAIRELTDQEAIDRYGERFDITLVDLGSHHFQVESPEGTAQLLAGVVGRE</sequence>
<gene>
    <name evidence="2" type="ORF">GCM10017557_82020</name>
</gene>
<dbReference type="InterPro" id="IPR050266">
    <property type="entry name" value="AB_hydrolase_sf"/>
</dbReference>
<name>A0A7G1PCJ2_9ACTN</name>
<dbReference type="InterPro" id="IPR029058">
    <property type="entry name" value="AB_hydrolase_fold"/>
</dbReference>
<dbReference type="RefSeq" id="WP_190854926.1">
    <property type="nucleotide sequence ID" value="NZ_AP023440.1"/>
</dbReference>
<dbReference type="EMBL" id="AP023440">
    <property type="protein sequence ID" value="BCL33343.1"/>
    <property type="molecule type" value="Genomic_DNA"/>
</dbReference>
<evidence type="ECO:0000313" key="3">
    <source>
        <dbReference type="Proteomes" id="UP000516444"/>
    </source>
</evidence>
<dbReference type="InterPro" id="IPR000073">
    <property type="entry name" value="AB_hydrolase_1"/>
</dbReference>
<reference evidence="2 3" key="1">
    <citation type="journal article" date="2014" name="Int. J. Syst. Evol. Microbiol.">
        <title>Complete genome sequence of Corynebacterium casei LMG S-19264T (=DSM 44701T), isolated from a smear-ripened cheese.</title>
        <authorList>
            <consortium name="US DOE Joint Genome Institute (JGI-PGF)"/>
            <person name="Walter F."/>
            <person name="Albersmeier A."/>
            <person name="Kalinowski J."/>
            <person name="Ruckert C."/>
        </authorList>
    </citation>
    <scope>NUCLEOTIDE SEQUENCE [LARGE SCALE GENOMIC DNA]</scope>
    <source>
        <strain evidence="2 3">JCM 4677</strain>
    </source>
</reference>
<dbReference type="Proteomes" id="UP000516444">
    <property type="component" value="Chromosome"/>
</dbReference>
<dbReference type="GO" id="GO:0016020">
    <property type="term" value="C:membrane"/>
    <property type="evidence" value="ECO:0007669"/>
    <property type="project" value="TreeGrafter"/>
</dbReference>
<dbReference type="KEGG" id="sgm:GCM10017557_82020"/>
<keyword evidence="2" id="KW-0378">Hydrolase</keyword>